<comment type="similarity">
    <text evidence="2">Belongs to the Ca(2+):cation antiporter (CaCA) (TC 2.A.19) family. SLC24A subfamily.</text>
</comment>
<dbReference type="GO" id="GO:0006874">
    <property type="term" value="P:intracellular calcium ion homeostasis"/>
    <property type="evidence" value="ECO:0007669"/>
    <property type="project" value="TreeGrafter"/>
</dbReference>
<evidence type="ECO:0000313" key="12">
    <source>
        <dbReference type="Proteomes" id="UP001461498"/>
    </source>
</evidence>
<dbReference type="Proteomes" id="UP001461498">
    <property type="component" value="Unassembled WGS sequence"/>
</dbReference>
<feature type="transmembrane region" description="Helical" evidence="9">
    <location>
        <begin position="88"/>
        <end position="114"/>
    </location>
</feature>
<feature type="transmembrane region" description="Helical" evidence="9">
    <location>
        <begin position="58"/>
        <end position="82"/>
    </location>
</feature>
<evidence type="ECO:0000256" key="1">
    <source>
        <dbReference type="ARBA" id="ARBA00004141"/>
    </source>
</evidence>
<evidence type="ECO:0000313" key="11">
    <source>
        <dbReference type="EMBL" id="KAK9500197.1"/>
    </source>
</evidence>
<dbReference type="Gene3D" id="1.20.1420.30">
    <property type="entry name" value="NCX, central ion-binding region"/>
    <property type="match status" value="1"/>
</dbReference>
<evidence type="ECO:0000256" key="3">
    <source>
        <dbReference type="ARBA" id="ARBA00022449"/>
    </source>
</evidence>
<evidence type="ECO:0000256" key="2">
    <source>
        <dbReference type="ARBA" id="ARBA00005364"/>
    </source>
</evidence>
<evidence type="ECO:0000256" key="7">
    <source>
        <dbReference type="ARBA" id="ARBA00023136"/>
    </source>
</evidence>
<keyword evidence="6 9" id="KW-1133">Transmembrane helix</keyword>
<reference evidence="11 12" key="1">
    <citation type="submission" date="2022-12" db="EMBL/GenBank/DDBJ databases">
        <title>Chromosome-level genome assembly of true bugs.</title>
        <authorList>
            <person name="Ma L."/>
            <person name="Li H."/>
        </authorList>
    </citation>
    <scope>NUCLEOTIDE SEQUENCE [LARGE SCALE GENOMIC DNA]</scope>
    <source>
        <strain evidence="11">Lab_2022b</strain>
    </source>
</reference>
<evidence type="ECO:0000259" key="10">
    <source>
        <dbReference type="Pfam" id="PF01699"/>
    </source>
</evidence>
<dbReference type="PANTHER" id="PTHR10846">
    <property type="entry name" value="SODIUM/POTASSIUM/CALCIUM EXCHANGER"/>
    <property type="match status" value="1"/>
</dbReference>
<gene>
    <name evidence="11" type="ORF">O3M35_001501</name>
</gene>
<dbReference type="InterPro" id="IPR004481">
    <property type="entry name" value="K/Na/Ca-exchanger"/>
</dbReference>
<evidence type="ECO:0000256" key="4">
    <source>
        <dbReference type="ARBA" id="ARBA00022568"/>
    </source>
</evidence>
<dbReference type="PANTHER" id="PTHR10846:SF70">
    <property type="entry name" value="ZYDECO, ISOFORM F"/>
    <property type="match status" value="1"/>
</dbReference>
<feature type="transmembrane region" description="Helical" evidence="9">
    <location>
        <begin position="15"/>
        <end position="37"/>
    </location>
</feature>
<dbReference type="GO" id="GO:0005262">
    <property type="term" value="F:calcium channel activity"/>
    <property type="evidence" value="ECO:0007669"/>
    <property type="project" value="TreeGrafter"/>
</dbReference>
<keyword evidence="5 9" id="KW-0812">Transmembrane</keyword>
<keyword evidence="4" id="KW-0106">Calcium</keyword>
<feature type="compositionally biased region" description="Polar residues" evidence="8">
    <location>
        <begin position="189"/>
        <end position="212"/>
    </location>
</feature>
<dbReference type="Pfam" id="PF01699">
    <property type="entry name" value="Na_Ca_ex"/>
    <property type="match status" value="1"/>
</dbReference>
<evidence type="ECO:0000256" key="6">
    <source>
        <dbReference type="ARBA" id="ARBA00022989"/>
    </source>
</evidence>
<protein>
    <recommendedName>
        <fullName evidence="10">Sodium/calcium exchanger membrane region domain-containing protein</fullName>
    </recommendedName>
</protein>
<keyword evidence="4" id="KW-0406">Ion transport</keyword>
<sequence length="212" mass="23336">MDDFPRDFFTEEQRAAGAVVLHIIASLYLFLALALVCDKYFVPAVERICKALNMSNDVAGATFMAAATSAPELFVNVIGTFITEGDIGIGTIVGSAVFNILAVAACCGIGAGMVVPLHWWPLTRDCLAYGVTVTILICIIHDERVEWYEALVLVMLYTVYIAVMYWDKNIQKCARRGLNKKEHDDVESVENSAHTLANKENQRNQQPASNMG</sequence>
<comment type="subcellular location">
    <subcellularLocation>
        <location evidence="1">Membrane</location>
        <topology evidence="1">Multi-pass membrane protein</topology>
    </subcellularLocation>
</comment>
<dbReference type="AlphaFoldDB" id="A0AAW1CPE3"/>
<feature type="region of interest" description="Disordered" evidence="8">
    <location>
        <begin position="184"/>
        <end position="212"/>
    </location>
</feature>
<organism evidence="11 12">
    <name type="scientific">Rhynocoris fuscipes</name>
    <dbReference type="NCBI Taxonomy" id="488301"/>
    <lineage>
        <taxon>Eukaryota</taxon>
        <taxon>Metazoa</taxon>
        <taxon>Ecdysozoa</taxon>
        <taxon>Arthropoda</taxon>
        <taxon>Hexapoda</taxon>
        <taxon>Insecta</taxon>
        <taxon>Pterygota</taxon>
        <taxon>Neoptera</taxon>
        <taxon>Paraneoptera</taxon>
        <taxon>Hemiptera</taxon>
        <taxon>Heteroptera</taxon>
        <taxon>Panheteroptera</taxon>
        <taxon>Cimicomorpha</taxon>
        <taxon>Reduviidae</taxon>
        <taxon>Harpactorinae</taxon>
        <taxon>Harpactorini</taxon>
        <taxon>Rhynocoris</taxon>
    </lineage>
</organism>
<dbReference type="InterPro" id="IPR004837">
    <property type="entry name" value="NaCa_Exmemb"/>
</dbReference>
<keyword evidence="3" id="KW-0050">Antiport</keyword>
<dbReference type="FunFam" id="1.20.1420.30:FF:000015">
    <property type="entry name" value="sodium/potassium/calcium exchanger 5 isoform X2"/>
    <property type="match status" value="1"/>
</dbReference>
<accession>A0AAW1CPE3</accession>
<dbReference type="GO" id="GO:0005886">
    <property type="term" value="C:plasma membrane"/>
    <property type="evidence" value="ECO:0007669"/>
    <property type="project" value="TreeGrafter"/>
</dbReference>
<proteinExistence type="inferred from homology"/>
<dbReference type="GO" id="GO:0008273">
    <property type="term" value="F:calcium, potassium:sodium antiporter activity"/>
    <property type="evidence" value="ECO:0007669"/>
    <property type="project" value="TreeGrafter"/>
</dbReference>
<evidence type="ECO:0000256" key="5">
    <source>
        <dbReference type="ARBA" id="ARBA00022692"/>
    </source>
</evidence>
<evidence type="ECO:0000256" key="8">
    <source>
        <dbReference type="SAM" id="MobiDB-lite"/>
    </source>
</evidence>
<feature type="transmembrane region" description="Helical" evidence="9">
    <location>
        <begin position="126"/>
        <end position="142"/>
    </location>
</feature>
<name>A0AAW1CPE3_9HEMI</name>
<dbReference type="InterPro" id="IPR044880">
    <property type="entry name" value="NCX_ion-bd_dom_sf"/>
</dbReference>
<keyword evidence="7 9" id="KW-0472">Membrane</keyword>
<feature type="domain" description="Sodium/calcium exchanger membrane region" evidence="10">
    <location>
        <begin position="23"/>
        <end position="166"/>
    </location>
</feature>
<keyword evidence="12" id="KW-1185">Reference proteome</keyword>
<feature type="transmembrane region" description="Helical" evidence="9">
    <location>
        <begin position="148"/>
        <end position="166"/>
    </location>
</feature>
<keyword evidence="4" id="KW-0813">Transport</keyword>
<comment type="caution">
    <text evidence="11">The sequence shown here is derived from an EMBL/GenBank/DDBJ whole genome shotgun (WGS) entry which is preliminary data.</text>
</comment>
<dbReference type="EMBL" id="JAPXFL010000010">
    <property type="protein sequence ID" value="KAK9500197.1"/>
    <property type="molecule type" value="Genomic_DNA"/>
</dbReference>
<evidence type="ECO:0000256" key="9">
    <source>
        <dbReference type="SAM" id="Phobius"/>
    </source>
</evidence>
<keyword evidence="4" id="KW-0109">Calcium transport</keyword>